<dbReference type="Proteomes" id="UP000886998">
    <property type="component" value="Unassembled WGS sequence"/>
</dbReference>
<keyword evidence="2" id="KW-1185">Reference proteome</keyword>
<name>A0A8X6YPT2_9ARAC</name>
<dbReference type="PANTHER" id="PTHR38681">
    <property type="entry name" value="RETROVIRUS-RELATED POL POLYPROTEIN FROM TRANSPOSON 412-LIKE PROTEIN-RELATED"/>
    <property type="match status" value="1"/>
</dbReference>
<comment type="caution">
    <text evidence="1">The sequence shown here is derived from an EMBL/GenBank/DDBJ whole genome shotgun (WGS) entry which is preliminary data.</text>
</comment>
<dbReference type="OrthoDB" id="6434010at2759"/>
<dbReference type="EMBL" id="BMAV01020684">
    <property type="protein sequence ID" value="GFY74327.1"/>
    <property type="molecule type" value="Genomic_DNA"/>
</dbReference>
<sequence length="385" mass="43857">MVEKLNVSVEEYNVLNVKQTKGILKLNQTCTLDLKVGSLVRSVRFPILNTDLPYALLGLGSCIAFQLIIDCVEQVVVQKGRNLINFSSSEGSDLFLHINPENKVKEGIFESEMKNEKTKECSIVKGKKGNCSRVKKKEKVNKDEIDVVKNRTRKNNVLKFSNISETDSDNGCTRCQIKVEDNSETKDFGENFELKGILECYEDVFAKDKYEIKKSKRELANAAMLTHPKPNASLILQVDSSDYAIGEFFIATKASSDPVQFVELLRTHMQHLQPKATRSLGKQTIFGHSELHKCTHVFVRRDSVRRPLQAPYDGPYPVIKRSDKFYKVNIRGKPTSISIDRLKPAFMHNLDDTLYIEKSDTETKPNLRKTRSGRRVHFPDYFVSS</sequence>
<protein>
    <submittedName>
        <fullName evidence="1">Pol polyprotein</fullName>
    </submittedName>
</protein>
<evidence type="ECO:0000313" key="1">
    <source>
        <dbReference type="EMBL" id="GFY74327.1"/>
    </source>
</evidence>
<dbReference type="AlphaFoldDB" id="A0A8X6YPT2"/>
<reference evidence="1" key="1">
    <citation type="submission" date="2020-08" db="EMBL/GenBank/DDBJ databases">
        <title>Multicomponent nature underlies the extraordinary mechanical properties of spider dragline silk.</title>
        <authorList>
            <person name="Kono N."/>
            <person name="Nakamura H."/>
            <person name="Mori M."/>
            <person name="Yoshida Y."/>
            <person name="Ohtoshi R."/>
            <person name="Malay A.D."/>
            <person name="Moran D.A.P."/>
            <person name="Tomita M."/>
            <person name="Numata K."/>
            <person name="Arakawa K."/>
        </authorList>
    </citation>
    <scope>NUCLEOTIDE SEQUENCE</scope>
</reference>
<organism evidence="1 2">
    <name type="scientific">Trichonephila inaurata madagascariensis</name>
    <dbReference type="NCBI Taxonomy" id="2747483"/>
    <lineage>
        <taxon>Eukaryota</taxon>
        <taxon>Metazoa</taxon>
        <taxon>Ecdysozoa</taxon>
        <taxon>Arthropoda</taxon>
        <taxon>Chelicerata</taxon>
        <taxon>Arachnida</taxon>
        <taxon>Araneae</taxon>
        <taxon>Araneomorphae</taxon>
        <taxon>Entelegynae</taxon>
        <taxon>Araneoidea</taxon>
        <taxon>Nephilidae</taxon>
        <taxon>Trichonephila</taxon>
        <taxon>Trichonephila inaurata</taxon>
    </lineage>
</organism>
<accession>A0A8X6YPT2</accession>
<proteinExistence type="predicted"/>
<gene>
    <name evidence="1" type="primary">RF55_19389</name>
    <name evidence="1" type="ORF">TNIN_154212</name>
</gene>
<dbReference type="PANTHER" id="PTHR38681:SF1">
    <property type="entry name" value="RETROVIRUS-RELATED POL POLYPROTEIN FROM TRANSPOSON 412-LIKE PROTEIN"/>
    <property type="match status" value="1"/>
</dbReference>
<evidence type="ECO:0000313" key="2">
    <source>
        <dbReference type="Proteomes" id="UP000886998"/>
    </source>
</evidence>